<dbReference type="InterPro" id="IPR029063">
    <property type="entry name" value="SAM-dependent_MTases_sf"/>
</dbReference>
<dbReference type="Gene3D" id="3.40.50.150">
    <property type="entry name" value="Vaccinia Virus protein VP39"/>
    <property type="match status" value="1"/>
</dbReference>
<dbReference type="EC" id="2.1.1.-" evidence="4"/>
<reference evidence="4 5" key="1">
    <citation type="submission" date="2010-08" db="EMBL/GenBank/DDBJ databases">
        <authorList>
            <person name="Harkins D.M."/>
            <person name="Madupu R."/>
            <person name="Durkin A.S."/>
            <person name="Torralba M."/>
            <person name="Methe B."/>
            <person name="Sutton G.G."/>
            <person name="Nelson K.E."/>
        </authorList>
    </citation>
    <scope>NUCLEOTIDE SEQUENCE [LARGE SCALE GENOMIC DNA]</scope>
    <source>
        <strain evidence="4 5">DSM 17678</strain>
    </source>
</reference>
<dbReference type="Pfam" id="PF03602">
    <property type="entry name" value="Cons_hypoth95"/>
    <property type="match status" value="1"/>
</dbReference>
<sequence length="186" mass="21201">MRVISGSARGLKLNTPSDDRVRPTTDRVKESMFNIIQDRVYDSQVLDLFAGSGALGIEALSRGASQAVFCDNSLDSIKIIRSNIEKARVVDRSQLVNGDFKKCLRDMETRKQKFDLIFVDPPYYKGLFEEVLETIRTREILKKDGIVIVEHDANTPIEPLEGLEVFKEKKYGITMLTFYCLEDEDE</sequence>
<dbReference type="Proteomes" id="UP000003244">
    <property type="component" value="Unassembled WGS sequence"/>
</dbReference>
<dbReference type="RefSeq" id="WP_007790050.1">
    <property type="nucleotide sequence ID" value="NZ_ADGQ01000060.1"/>
</dbReference>
<proteinExistence type="predicted"/>
<dbReference type="OrthoDB" id="9803017at2"/>
<dbReference type="InterPro" id="IPR004398">
    <property type="entry name" value="RNA_MeTrfase_RsmD"/>
</dbReference>
<protein>
    <submittedName>
        <fullName evidence="4">RNA methyltransferase, RsmD family</fullName>
        <ecNumber evidence="4">2.1.1.-</ecNumber>
    </submittedName>
</protein>
<dbReference type="PANTHER" id="PTHR43542">
    <property type="entry name" value="METHYLTRANSFERASE"/>
    <property type="match status" value="1"/>
</dbReference>
<gene>
    <name evidence="4" type="ORF">HMPREF0634_0531</name>
</gene>
<keyword evidence="5" id="KW-1185">Reference proteome</keyword>
<accession>E0E3N9</accession>
<dbReference type="PROSITE" id="PS00092">
    <property type="entry name" value="N6_MTASE"/>
    <property type="match status" value="1"/>
</dbReference>
<dbReference type="NCBIfam" id="TIGR00095">
    <property type="entry name" value="16S rRNA (guanine(966)-N(2))-methyltransferase RsmD"/>
    <property type="match status" value="1"/>
</dbReference>
<dbReference type="SUPFAM" id="SSF53335">
    <property type="entry name" value="S-adenosyl-L-methionine-dependent methyltransferases"/>
    <property type="match status" value="1"/>
</dbReference>
<dbReference type="CDD" id="cd02440">
    <property type="entry name" value="AdoMet_MTases"/>
    <property type="match status" value="1"/>
</dbReference>
<organism evidence="4 5">
    <name type="scientific">Peptostreptococcus stomatis DSM 17678</name>
    <dbReference type="NCBI Taxonomy" id="596315"/>
    <lineage>
        <taxon>Bacteria</taxon>
        <taxon>Bacillati</taxon>
        <taxon>Bacillota</taxon>
        <taxon>Clostridia</taxon>
        <taxon>Peptostreptococcales</taxon>
        <taxon>Peptostreptococcaceae</taxon>
        <taxon>Peptostreptococcus</taxon>
    </lineage>
</organism>
<dbReference type="AlphaFoldDB" id="E0E3N9"/>
<feature type="region of interest" description="Disordered" evidence="3">
    <location>
        <begin position="1"/>
        <end position="22"/>
    </location>
</feature>
<dbReference type="GO" id="GO:0031167">
    <property type="term" value="P:rRNA methylation"/>
    <property type="evidence" value="ECO:0007669"/>
    <property type="project" value="InterPro"/>
</dbReference>
<keyword evidence="1 4" id="KW-0489">Methyltransferase</keyword>
<dbReference type="GeneID" id="84800885"/>
<evidence type="ECO:0000256" key="3">
    <source>
        <dbReference type="SAM" id="MobiDB-lite"/>
    </source>
</evidence>
<evidence type="ECO:0000256" key="1">
    <source>
        <dbReference type="ARBA" id="ARBA00022603"/>
    </source>
</evidence>
<name>E0E3N9_9FIRM</name>
<evidence type="ECO:0000256" key="2">
    <source>
        <dbReference type="ARBA" id="ARBA00022679"/>
    </source>
</evidence>
<dbReference type="eggNOG" id="COG0742">
    <property type="taxonomic scope" value="Bacteria"/>
</dbReference>
<evidence type="ECO:0000313" key="4">
    <source>
        <dbReference type="EMBL" id="EFM64418.1"/>
    </source>
</evidence>
<evidence type="ECO:0000313" key="5">
    <source>
        <dbReference type="Proteomes" id="UP000003244"/>
    </source>
</evidence>
<dbReference type="PIRSF" id="PIRSF004553">
    <property type="entry name" value="CHP00095"/>
    <property type="match status" value="1"/>
</dbReference>
<dbReference type="EMBL" id="ADGQ01000060">
    <property type="protein sequence ID" value="EFM64418.1"/>
    <property type="molecule type" value="Genomic_DNA"/>
</dbReference>
<dbReference type="InterPro" id="IPR002052">
    <property type="entry name" value="DNA_methylase_N6_adenine_CS"/>
</dbReference>
<dbReference type="STRING" id="596315.HMPREF0634_0531"/>
<dbReference type="GO" id="GO:0008168">
    <property type="term" value="F:methyltransferase activity"/>
    <property type="evidence" value="ECO:0007669"/>
    <property type="project" value="UniProtKB-KW"/>
</dbReference>
<dbReference type="PANTHER" id="PTHR43542:SF1">
    <property type="entry name" value="METHYLTRANSFERASE"/>
    <property type="match status" value="1"/>
</dbReference>
<keyword evidence="2 4" id="KW-0808">Transferase</keyword>
<comment type="caution">
    <text evidence="4">The sequence shown here is derived from an EMBL/GenBank/DDBJ whole genome shotgun (WGS) entry which is preliminary data.</text>
</comment>
<dbReference type="GO" id="GO:0003676">
    <property type="term" value="F:nucleic acid binding"/>
    <property type="evidence" value="ECO:0007669"/>
    <property type="project" value="InterPro"/>
</dbReference>